<evidence type="ECO:0000313" key="5">
    <source>
        <dbReference type="EMBL" id="AFZ52082.1"/>
    </source>
</evidence>
<evidence type="ECO:0000313" key="6">
    <source>
        <dbReference type="Proteomes" id="UP000010482"/>
    </source>
</evidence>
<dbReference type="GO" id="GO:0009007">
    <property type="term" value="F:site-specific DNA-methyltransferase (adenine-specific) activity"/>
    <property type="evidence" value="ECO:0007669"/>
    <property type="project" value="UniProtKB-EC"/>
</dbReference>
<dbReference type="EC" id="2.1.1.72" evidence="1"/>
<dbReference type="Gene3D" id="3.40.50.150">
    <property type="entry name" value="Vaccinia Virus protein VP39"/>
    <property type="match status" value="1"/>
</dbReference>
<keyword evidence="2" id="KW-0489">Methyltransferase</keyword>
<protein>
    <recommendedName>
        <fullName evidence="1">site-specific DNA-methyltransferase (adenine-specific)</fullName>
        <ecNumber evidence="1">2.1.1.72</ecNumber>
    </recommendedName>
</protein>
<dbReference type="EMBL" id="CP003944">
    <property type="protein sequence ID" value="AFZ52082.1"/>
    <property type="molecule type" value="Genomic_DNA"/>
</dbReference>
<dbReference type="PATRIC" id="fig|13035.3.peg.4083"/>
<reference evidence="5" key="1">
    <citation type="submission" date="2012-04" db="EMBL/GenBank/DDBJ databases">
        <title>Finished genome of Dactylococcopsis salina PCC 8305.</title>
        <authorList>
            <consortium name="US DOE Joint Genome Institute"/>
            <person name="Gugger M."/>
            <person name="Coursin T."/>
            <person name="Rippka R."/>
            <person name="Tandeau De Marsac N."/>
            <person name="Huntemann M."/>
            <person name="Wei C.-L."/>
            <person name="Han J."/>
            <person name="Detter J.C."/>
            <person name="Han C."/>
            <person name="Tapia R."/>
            <person name="Daligault H."/>
            <person name="Chen A."/>
            <person name="Krypides N."/>
            <person name="Mavromatis K."/>
            <person name="Markowitz V."/>
            <person name="Szeto E."/>
            <person name="Ivanova N."/>
            <person name="Ovchinnikova G."/>
            <person name="Pagani I."/>
            <person name="Pati A."/>
            <person name="Goodwin L."/>
            <person name="Peters L."/>
            <person name="Pitluck S."/>
            <person name="Woyke T."/>
            <person name="Kerfeld C."/>
        </authorList>
    </citation>
    <scope>NUCLEOTIDE SEQUENCE [LARGE SCALE GENOMIC DNA]</scope>
    <source>
        <strain evidence="5">PCC 8305</strain>
    </source>
</reference>
<keyword evidence="6" id="KW-1185">Reference proteome</keyword>
<proteinExistence type="predicted"/>
<dbReference type="InterPro" id="IPR050953">
    <property type="entry name" value="N4_N6_ade-DNA_methylase"/>
</dbReference>
<dbReference type="PANTHER" id="PTHR33841:SF1">
    <property type="entry name" value="DNA METHYLTRANSFERASE A"/>
    <property type="match status" value="1"/>
</dbReference>
<dbReference type="KEGG" id="dsl:Dacsa_3602"/>
<dbReference type="RefSeq" id="WP_015231056.1">
    <property type="nucleotide sequence ID" value="NC_019780.1"/>
</dbReference>
<organism evidence="5 6">
    <name type="scientific">Dactylococcopsis salina (strain PCC 8305)</name>
    <name type="common">Myxobactron salinum</name>
    <dbReference type="NCBI Taxonomy" id="13035"/>
    <lineage>
        <taxon>Bacteria</taxon>
        <taxon>Bacillati</taxon>
        <taxon>Cyanobacteriota</taxon>
        <taxon>Cyanophyceae</taxon>
        <taxon>Nodosilineales</taxon>
        <taxon>Cymatolegaceae</taxon>
        <taxon>Dactylococcopsis</taxon>
    </lineage>
</organism>
<dbReference type="InterPro" id="IPR029063">
    <property type="entry name" value="SAM-dependent_MTases_sf"/>
</dbReference>
<dbReference type="Proteomes" id="UP000010482">
    <property type="component" value="Chromosome"/>
</dbReference>
<name>K9Z021_DACS8</name>
<sequence>MKPNQQKNPLKRWLSLNWERPERSHNPDVRDFWVNLLDYPKDQVVTEDKAGGGYPDFKFLTDEKIPWVVGDLKKDDRYLTTETGRETLWTEKRKYVEGLTRYLVFLTANYLWVILPTGETIEGLEAPIDLSATNLDHLRETLYFLSHRQAKHSRQWEIFLTGEIAYSYLKLDDNTTLEQLKKDLRSSFAELNESSDRALKLLFAQYQDYHQQEAEIKRNLVGTGESQRRALIKLKNEFQLARSIFDEILPTFEEQYGREVNTNSNQQAKKKIQEAFISDSVAVLIARVLFLRLLEDLNLVKKRRLSNGGLKDWAEFVENLTGDASALVRLVGEDLGKIYQEPFARNLFDWLYQTHENINPPLQRLILRLNAYDFSGLSEEILGDIYQSFLPPAKRKQLGEFYTPASIVNWLLDQTVFSH</sequence>
<comment type="catalytic activity">
    <reaction evidence="4">
        <text>a 2'-deoxyadenosine in DNA + S-adenosyl-L-methionine = an N(6)-methyl-2'-deoxyadenosine in DNA + S-adenosyl-L-homocysteine + H(+)</text>
        <dbReference type="Rhea" id="RHEA:15197"/>
        <dbReference type="Rhea" id="RHEA-COMP:12418"/>
        <dbReference type="Rhea" id="RHEA-COMP:12419"/>
        <dbReference type="ChEBI" id="CHEBI:15378"/>
        <dbReference type="ChEBI" id="CHEBI:57856"/>
        <dbReference type="ChEBI" id="CHEBI:59789"/>
        <dbReference type="ChEBI" id="CHEBI:90615"/>
        <dbReference type="ChEBI" id="CHEBI:90616"/>
        <dbReference type="EC" id="2.1.1.72"/>
    </reaction>
</comment>
<gene>
    <name evidence="5" type="ORF">Dacsa_3602</name>
</gene>
<evidence type="ECO:0000256" key="4">
    <source>
        <dbReference type="ARBA" id="ARBA00047942"/>
    </source>
</evidence>
<accession>K9Z021</accession>
<evidence type="ECO:0000256" key="3">
    <source>
        <dbReference type="ARBA" id="ARBA00022679"/>
    </source>
</evidence>
<evidence type="ECO:0000256" key="1">
    <source>
        <dbReference type="ARBA" id="ARBA00011900"/>
    </source>
</evidence>
<evidence type="ECO:0000256" key="2">
    <source>
        <dbReference type="ARBA" id="ARBA00022603"/>
    </source>
</evidence>
<dbReference type="PANTHER" id="PTHR33841">
    <property type="entry name" value="DNA METHYLTRANSFERASE YEEA-RELATED"/>
    <property type="match status" value="1"/>
</dbReference>
<dbReference type="SUPFAM" id="SSF53335">
    <property type="entry name" value="S-adenosyl-L-methionine-dependent methyltransferases"/>
    <property type="match status" value="1"/>
</dbReference>
<dbReference type="eggNOG" id="COG1002">
    <property type="taxonomic scope" value="Bacteria"/>
</dbReference>
<dbReference type="GO" id="GO:0032259">
    <property type="term" value="P:methylation"/>
    <property type="evidence" value="ECO:0007669"/>
    <property type="project" value="UniProtKB-KW"/>
</dbReference>
<keyword evidence="3" id="KW-0808">Transferase</keyword>
<dbReference type="AlphaFoldDB" id="K9Z021"/>
<dbReference type="STRING" id="13035.Dacsa_3602"/>
<dbReference type="HOGENOM" id="CLU_655096_0_0_3"/>